<evidence type="ECO:0000313" key="2">
    <source>
        <dbReference type="EMBL" id="QTA92757.1"/>
    </source>
</evidence>
<evidence type="ECO:0000313" key="3">
    <source>
        <dbReference type="Proteomes" id="UP000663722"/>
    </source>
</evidence>
<dbReference type="Proteomes" id="UP000663722">
    <property type="component" value="Chromosome"/>
</dbReference>
<dbReference type="SUPFAM" id="SSF48019">
    <property type="entry name" value="post-AAA+ oligomerization domain-like"/>
    <property type="match status" value="1"/>
</dbReference>
<accession>A0A975GT96</accession>
<dbReference type="InterPro" id="IPR021886">
    <property type="entry name" value="MgsA_C"/>
</dbReference>
<dbReference type="InterPro" id="IPR008921">
    <property type="entry name" value="DNA_pol3_clamp-load_cplx_C"/>
</dbReference>
<sequence>MSAEKRNLWGGEKTCHGLPTDQVLSALQKEIRRNNTENAVLLAYEMMITSPAMEAHLWRRLMIISVEDIGFGEPNAPVMLSTLYQMVKTFDWADDERALFTVHAVRYLCGCRKDRSSDEMVAWIKHAVSRGEAEVNIPDYALDMHTAEGRAKGRGLEHFYKEGAKVVPELPNRDVTYRQRILEMLET</sequence>
<evidence type="ECO:0000259" key="1">
    <source>
        <dbReference type="Pfam" id="PF12002"/>
    </source>
</evidence>
<protein>
    <submittedName>
        <fullName evidence="2">AAA ATPase-like domain-containing protein</fullName>
    </submittedName>
</protein>
<keyword evidence="3" id="KW-1185">Reference proteome</keyword>
<dbReference type="AlphaFoldDB" id="A0A975GT96"/>
<name>A0A975GT96_9BACT</name>
<dbReference type="KEGG" id="dmm:dnm_088470"/>
<reference evidence="2" key="1">
    <citation type="journal article" date="2021" name="Microb. Physiol.">
        <title>Proteogenomic Insights into the Physiology of Marine, Sulfate-Reducing, Filamentous Desulfonema limicola and Desulfonema magnum.</title>
        <authorList>
            <person name="Schnaars V."/>
            <person name="Wohlbrand L."/>
            <person name="Scheve S."/>
            <person name="Hinrichs C."/>
            <person name="Reinhardt R."/>
            <person name="Rabus R."/>
        </authorList>
    </citation>
    <scope>NUCLEOTIDE SEQUENCE</scope>
    <source>
        <strain evidence="2">4be13</strain>
    </source>
</reference>
<dbReference type="GO" id="GO:0003677">
    <property type="term" value="F:DNA binding"/>
    <property type="evidence" value="ECO:0007669"/>
    <property type="project" value="InterPro"/>
</dbReference>
<gene>
    <name evidence="2" type="ORF">dnm_088470</name>
</gene>
<proteinExistence type="predicted"/>
<dbReference type="RefSeq" id="WP_207679990.1">
    <property type="nucleotide sequence ID" value="NZ_CP061800.1"/>
</dbReference>
<dbReference type="Pfam" id="PF12002">
    <property type="entry name" value="MgsA_C"/>
    <property type="match status" value="1"/>
</dbReference>
<dbReference type="EMBL" id="CP061800">
    <property type="protein sequence ID" value="QTA92757.1"/>
    <property type="molecule type" value="Genomic_DNA"/>
</dbReference>
<dbReference type="Gene3D" id="1.20.272.10">
    <property type="match status" value="1"/>
</dbReference>
<organism evidence="2 3">
    <name type="scientific">Desulfonema magnum</name>
    <dbReference type="NCBI Taxonomy" id="45655"/>
    <lineage>
        <taxon>Bacteria</taxon>
        <taxon>Pseudomonadati</taxon>
        <taxon>Thermodesulfobacteriota</taxon>
        <taxon>Desulfobacteria</taxon>
        <taxon>Desulfobacterales</taxon>
        <taxon>Desulfococcaceae</taxon>
        <taxon>Desulfonema</taxon>
    </lineage>
</organism>
<dbReference type="GO" id="GO:0006260">
    <property type="term" value="P:DNA replication"/>
    <property type="evidence" value="ECO:0007669"/>
    <property type="project" value="InterPro"/>
</dbReference>
<feature type="domain" description="MgsA AAA+ ATPase C-terminal" evidence="1">
    <location>
        <begin position="38"/>
        <end position="162"/>
    </location>
</feature>